<accession>A0A744CBY8</accession>
<evidence type="ECO:0000256" key="4">
    <source>
        <dbReference type="ARBA" id="ARBA00023163"/>
    </source>
</evidence>
<dbReference type="InterPro" id="IPR013325">
    <property type="entry name" value="RNA_pol_sigma_r2"/>
</dbReference>
<keyword evidence="4" id="KW-0804">Transcription</keyword>
<keyword evidence="2" id="KW-0805">Transcription regulation</keyword>
<evidence type="ECO:0000259" key="6">
    <source>
        <dbReference type="Pfam" id="PF08281"/>
    </source>
</evidence>
<evidence type="ECO:0000256" key="3">
    <source>
        <dbReference type="ARBA" id="ARBA00023082"/>
    </source>
</evidence>
<dbReference type="InterPro" id="IPR014284">
    <property type="entry name" value="RNA_pol_sigma-70_dom"/>
</dbReference>
<organism evidence="7">
    <name type="scientific">Salmonella enterica</name>
    <name type="common">Salmonella choleraesuis</name>
    <dbReference type="NCBI Taxonomy" id="28901"/>
    <lineage>
        <taxon>Bacteria</taxon>
        <taxon>Pseudomonadati</taxon>
        <taxon>Pseudomonadota</taxon>
        <taxon>Gammaproteobacteria</taxon>
        <taxon>Enterobacterales</taxon>
        <taxon>Enterobacteriaceae</taxon>
        <taxon>Salmonella</taxon>
    </lineage>
</organism>
<dbReference type="GO" id="GO:0003677">
    <property type="term" value="F:DNA binding"/>
    <property type="evidence" value="ECO:0007669"/>
    <property type="project" value="InterPro"/>
</dbReference>
<reference evidence="7" key="1">
    <citation type="journal article" date="2018" name="Genome Biol.">
        <title>SKESA: strategic k-mer extension for scrupulous assemblies.</title>
        <authorList>
            <person name="Souvorov A."/>
            <person name="Agarwala R."/>
            <person name="Lipman D.J."/>
        </authorList>
    </citation>
    <scope>NUCLEOTIDE SEQUENCE</scope>
    <source>
        <strain evidence="7">MA.CCC_P4</strain>
    </source>
</reference>
<feature type="domain" description="RNA polymerase sigma-70 region 2" evidence="5">
    <location>
        <begin position="96"/>
        <end position="162"/>
    </location>
</feature>
<name>A0A744CBY8_SALER</name>
<dbReference type="AlphaFoldDB" id="A0A744CBY8"/>
<sequence>MIRGKLCDQKSSYIRSGTAAARPNGCHLADGSVNIVVCQEGIERLPNQCRRPAPARFPGRRATARIASDSYSQIFFIIVQAPSNPATADPNVVASMYRKHHAWLFAFMRRQTGGHPADAWDLVQDTFERLLRQTYLESRGWNRSYLATIARRLLIDRHRRRELEAAYLAALAQQSEPLSPSPEMLAQVSQQLLAVCAVLDRMPRRMREVFLLARLQGLSYEAIAGRLQITVNVVQKDMVQGWQRLYHALDV</sequence>
<gene>
    <name evidence="7" type="ORF">G8N70_003155</name>
</gene>
<dbReference type="Pfam" id="PF04542">
    <property type="entry name" value="Sigma70_r2"/>
    <property type="match status" value="1"/>
</dbReference>
<dbReference type="SUPFAM" id="SSF88659">
    <property type="entry name" value="Sigma3 and sigma4 domains of RNA polymerase sigma factors"/>
    <property type="match status" value="1"/>
</dbReference>
<dbReference type="PANTHER" id="PTHR43133:SF63">
    <property type="entry name" value="RNA POLYMERASE SIGMA FACTOR FECI-RELATED"/>
    <property type="match status" value="1"/>
</dbReference>
<dbReference type="InterPro" id="IPR039425">
    <property type="entry name" value="RNA_pol_sigma-70-like"/>
</dbReference>
<comment type="caution">
    <text evidence="7">The sequence shown here is derived from an EMBL/GenBank/DDBJ whole genome shotgun (WGS) entry which is preliminary data.</text>
</comment>
<dbReference type="InterPro" id="IPR013324">
    <property type="entry name" value="RNA_pol_sigma_r3/r4-like"/>
</dbReference>
<evidence type="ECO:0000256" key="2">
    <source>
        <dbReference type="ARBA" id="ARBA00023015"/>
    </source>
</evidence>
<dbReference type="Gene3D" id="1.10.1740.10">
    <property type="match status" value="1"/>
</dbReference>
<comment type="similarity">
    <text evidence="1">Belongs to the sigma-70 factor family. ECF subfamily.</text>
</comment>
<evidence type="ECO:0000256" key="1">
    <source>
        <dbReference type="ARBA" id="ARBA00010641"/>
    </source>
</evidence>
<dbReference type="NCBIfam" id="TIGR02937">
    <property type="entry name" value="sigma70-ECF"/>
    <property type="match status" value="1"/>
</dbReference>
<protein>
    <submittedName>
        <fullName evidence="7">Sigma-70 family RNA polymerase sigma factor</fullName>
    </submittedName>
</protein>
<dbReference type="Pfam" id="PF08281">
    <property type="entry name" value="Sigma70_r4_2"/>
    <property type="match status" value="1"/>
</dbReference>
<keyword evidence="3" id="KW-0731">Sigma factor</keyword>
<feature type="domain" description="RNA polymerase sigma factor 70 region 4 type 2" evidence="6">
    <location>
        <begin position="197"/>
        <end position="241"/>
    </location>
</feature>
<dbReference type="InterPro" id="IPR013249">
    <property type="entry name" value="RNA_pol_sigma70_r4_t2"/>
</dbReference>
<dbReference type="InterPro" id="IPR007627">
    <property type="entry name" value="RNA_pol_sigma70_r2"/>
</dbReference>
<evidence type="ECO:0000313" key="7">
    <source>
        <dbReference type="EMBL" id="HAF2412817.1"/>
    </source>
</evidence>
<dbReference type="PANTHER" id="PTHR43133">
    <property type="entry name" value="RNA POLYMERASE ECF-TYPE SIGMA FACTO"/>
    <property type="match status" value="1"/>
</dbReference>
<dbReference type="SUPFAM" id="SSF88946">
    <property type="entry name" value="Sigma2 domain of RNA polymerase sigma factors"/>
    <property type="match status" value="1"/>
</dbReference>
<proteinExistence type="inferred from homology"/>
<dbReference type="Gene3D" id="1.10.10.10">
    <property type="entry name" value="Winged helix-like DNA-binding domain superfamily/Winged helix DNA-binding domain"/>
    <property type="match status" value="1"/>
</dbReference>
<reference evidence="7" key="2">
    <citation type="submission" date="2020-02" db="EMBL/GenBank/DDBJ databases">
        <authorList>
            <consortium name="NCBI Pathogen Detection Project"/>
        </authorList>
    </citation>
    <scope>NUCLEOTIDE SEQUENCE</scope>
    <source>
        <strain evidence="7">MA.CCC_P4</strain>
    </source>
</reference>
<dbReference type="GO" id="GO:0006352">
    <property type="term" value="P:DNA-templated transcription initiation"/>
    <property type="evidence" value="ECO:0007669"/>
    <property type="project" value="InterPro"/>
</dbReference>
<dbReference type="EMBL" id="DAAUQJ010000006">
    <property type="protein sequence ID" value="HAF2412817.1"/>
    <property type="molecule type" value="Genomic_DNA"/>
</dbReference>
<dbReference type="InterPro" id="IPR036388">
    <property type="entry name" value="WH-like_DNA-bd_sf"/>
</dbReference>
<dbReference type="GO" id="GO:0016987">
    <property type="term" value="F:sigma factor activity"/>
    <property type="evidence" value="ECO:0007669"/>
    <property type="project" value="UniProtKB-KW"/>
</dbReference>
<evidence type="ECO:0000259" key="5">
    <source>
        <dbReference type="Pfam" id="PF04542"/>
    </source>
</evidence>